<keyword evidence="3" id="KW-0804">Transcription</keyword>
<evidence type="ECO:0000256" key="1">
    <source>
        <dbReference type="ARBA" id="ARBA00023015"/>
    </source>
</evidence>
<dbReference type="InterPro" id="IPR018488">
    <property type="entry name" value="cNMP-bd_CS"/>
</dbReference>
<dbReference type="AlphaFoldDB" id="A0A1M6VPW2"/>
<evidence type="ECO:0000259" key="5">
    <source>
        <dbReference type="PROSITE" id="PS51063"/>
    </source>
</evidence>
<dbReference type="InterPro" id="IPR050397">
    <property type="entry name" value="Env_Response_Regulators"/>
</dbReference>
<dbReference type="PROSITE" id="PS51063">
    <property type="entry name" value="HTH_CRP_2"/>
    <property type="match status" value="1"/>
</dbReference>
<keyword evidence="7" id="KW-1185">Reference proteome</keyword>
<evidence type="ECO:0000256" key="2">
    <source>
        <dbReference type="ARBA" id="ARBA00023125"/>
    </source>
</evidence>
<dbReference type="Pfam" id="PF13545">
    <property type="entry name" value="HTH_Crp_2"/>
    <property type="match status" value="1"/>
</dbReference>
<dbReference type="CDD" id="cd00038">
    <property type="entry name" value="CAP_ED"/>
    <property type="match status" value="1"/>
</dbReference>
<dbReference type="InterPro" id="IPR012318">
    <property type="entry name" value="HTH_CRP"/>
</dbReference>
<dbReference type="Gene3D" id="1.10.10.10">
    <property type="entry name" value="Winged helix-like DNA-binding domain superfamily/Winged helix DNA-binding domain"/>
    <property type="match status" value="1"/>
</dbReference>
<dbReference type="GO" id="GO:0005829">
    <property type="term" value="C:cytosol"/>
    <property type="evidence" value="ECO:0007669"/>
    <property type="project" value="TreeGrafter"/>
</dbReference>
<evidence type="ECO:0000313" key="7">
    <source>
        <dbReference type="Proteomes" id="UP000184452"/>
    </source>
</evidence>
<dbReference type="InterPro" id="IPR018490">
    <property type="entry name" value="cNMP-bd_dom_sf"/>
</dbReference>
<gene>
    <name evidence="6" type="ORF">SAMN05421803_13621</name>
</gene>
<dbReference type="Gene3D" id="2.60.120.10">
    <property type="entry name" value="Jelly Rolls"/>
    <property type="match status" value="1"/>
</dbReference>
<feature type="domain" description="Cyclic nucleotide-binding" evidence="4">
    <location>
        <begin position="11"/>
        <end position="114"/>
    </location>
</feature>
<dbReference type="GO" id="GO:0003700">
    <property type="term" value="F:DNA-binding transcription factor activity"/>
    <property type="evidence" value="ECO:0007669"/>
    <property type="project" value="TreeGrafter"/>
</dbReference>
<dbReference type="InterPro" id="IPR036390">
    <property type="entry name" value="WH_DNA-bd_sf"/>
</dbReference>
<keyword evidence="1" id="KW-0805">Transcription regulation</keyword>
<organism evidence="6 7">
    <name type="scientific">Nocardiopsis flavescens</name>
    <dbReference type="NCBI Taxonomy" id="758803"/>
    <lineage>
        <taxon>Bacteria</taxon>
        <taxon>Bacillati</taxon>
        <taxon>Actinomycetota</taxon>
        <taxon>Actinomycetes</taxon>
        <taxon>Streptosporangiales</taxon>
        <taxon>Nocardiopsidaceae</taxon>
        <taxon>Nocardiopsis</taxon>
    </lineage>
</organism>
<dbReference type="PROSITE" id="PS50042">
    <property type="entry name" value="CNMP_BINDING_3"/>
    <property type="match status" value="1"/>
</dbReference>
<keyword evidence="6" id="KW-0418">Kinase</keyword>
<evidence type="ECO:0000259" key="4">
    <source>
        <dbReference type="PROSITE" id="PS50042"/>
    </source>
</evidence>
<feature type="domain" description="HTH crp-type" evidence="5">
    <location>
        <begin position="145"/>
        <end position="218"/>
    </location>
</feature>
<evidence type="ECO:0000313" key="6">
    <source>
        <dbReference type="EMBL" id="SHK83509.1"/>
    </source>
</evidence>
<evidence type="ECO:0000256" key="3">
    <source>
        <dbReference type="ARBA" id="ARBA00023163"/>
    </source>
</evidence>
<dbReference type="GO" id="GO:0016301">
    <property type="term" value="F:kinase activity"/>
    <property type="evidence" value="ECO:0007669"/>
    <property type="project" value="UniProtKB-KW"/>
</dbReference>
<dbReference type="PANTHER" id="PTHR24567">
    <property type="entry name" value="CRP FAMILY TRANSCRIPTIONAL REGULATORY PROTEIN"/>
    <property type="match status" value="1"/>
</dbReference>
<dbReference type="GO" id="GO:0003677">
    <property type="term" value="F:DNA binding"/>
    <property type="evidence" value="ECO:0007669"/>
    <property type="project" value="UniProtKB-KW"/>
</dbReference>
<dbReference type="EMBL" id="FQZK01000036">
    <property type="protein sequence ID" value="SHK83509.1"/>
    <property type="molecule type" value="Genomic_DNA"/>
</dbReference>
<protein>
    <submittedName>
        <fullName evidence="6">cAMP-binding domain of CRP or a regulatory subunit of cAMP-dependent protein kinases</fullName>
    </submittedName>
</protein>
<dbReference type="SMART" id="SM00419">
    <property type="entry name" value="HTH_CRP"/>
    <property type="match status" value="1"/>
</dbReference>
<dbReference type="RefSeq" id="WP_073384163.1">
    <property type="nucleotide sequence ID" value="NZ_FQZK01000036.1"/>
</dbReference>
<dbReference type="InterPro" id="IPR000595">
    <property type="entry name" value="cNMP-bd_dom"/>
</dbReference>
<accession>A0A1M6VPW2</accession>
<name>A0A1M6VPW2_9ACTN</name>
<dbReference type="STRING" id="758803.SAMN05421803_13621"/>
<reference evidence="6 7" key="1">
    <citation type="submission" date="2016-11" db="EMBL/GenBank/DDBJ databases">
        <authorList>
            <person name="Jaros S."/>
            <person name="Januszkiewicz K."/>
            <person name="Wedrychowicz H."/>
        </authorList>
    </citation>
    <scope>NUCLEOTIDE SEQUENCE [LARGE SCALE GENOMIC DNA]</scope>
    <source>
        <strain evidence="6 7">CGMCC 4.5723</strain>
    </source>
</reference>
<sequence>MSGPEGAPTEFWALLGAEERAGLRAAGTVRRWARREILFHEGAVSDLVLVVLSGRIKVSSHTAGGTEAVLAVRGPGTLVGELGVIDGGPRSATVQALDDLTGLTLAPDRFEAYLERWPRVSLLLLRTVASRLRDADRKRVEFGALDAGRRVASRLVELAEKFGRTTGGEVRLDLPVSQDELASWTGVSRAAVNKALSVLRARGWISTGRMSITLHDVPALRAYAEDA</sequence>
<keyword evidence="2" id="KW-0238">DNA-binding</keyword>
<keyword evidence="6" id="KW-0808">Transferase</keyword>
<dbReference type="Pfam" id="PF00027">
    <property type="entry name" value="cNMP_binding"/>
    <property type="match status" value="1"/>
</dbReference>
<dbReference type="SUPFAM" id="SSF51206">
    <property type="entry name" value="cAMP-binding domain-like"/>
    <property type="match status" value="1"/>
</dbReference>
<dbReference type="InterPro" id="IPR014710">
    <property type="entry name" value="RmlC-like_jellyroll"/>
</dbReference>
<dbReference type="InterPro" id="IPR036388">
    <property type="entry name" value="WH-like_DNA-bd_sf"/>
</dbReference>
<dbReference type="PROSITE" id="PS00889">
    <property type="entry name" value="CNMP_BINDING_2"/>
    <property type="match status" value="1"/>
</dbReference>
<dbReference type="Proteomes" id="UP000184452">
    <property type="component" value="Unassembled WGS sequence"/>
</dbReference>
<dbReference type="SMART" id="SM00100">
    <property type="entry name" value="cNMP"/>
    <property type="match status" value="1"/>
</dbReference>
<dbReference type="SUPFAM" id="SSF46785">
    <property type="entry name" value="Winged helix' DNA-binding domain"/>
    <property type="match status" value="1"/>
</dbReference>
<proteinExistence type="predicted"/>
<dbReference type="PANTHER" id="PTHR24567:SF74">
    <property type="entry name" value="HTH-TYPE TRANSCRIPTIONAL REGULATOR ARCR"/>
    <property type="match status" value="1"/>
</dbReference>